<dbReference type="Pfam" id="PF13409">
    <property type="entry name" value="GST_N_2"/>
    <property type="match status" value="1"/>
</dbReference>
<dbReference type="InterPro" id="IPR004045">
    <property type="entry name" value="Glutathione_S-Trfase_N"/>
</dbReference>
<feature type="domain" description="GST C-terminal" evidence="5">
    <location>
        <begin position="84"/>
        <end position="207"/>
    </location>
</feature>
<dbReference type="Proteomes" id="UP000005522">
    <property type="component" value="Chromosome"/>
</dbReference>
<dbReference type="InterPro" id="IPR040079">
    <property type="entry name" value="Glutathione_S-Trfase"/>
</dbReference>
<evidence type="ECO:0000256" key="3">
    <source>
        <dbReference type="ARBA" id="ARBA00047960"/>
    </source>
</evidence>
<dbReference type="GeneID" id="92932588"/>
<gene>
    <name evidence="6" type="ORF">Acaty_c2524</name>
</gene>
<dbReference type="EC" id="2.5.1.18" evidence="1"/>
<evidence type="ECO:0000256" key="2">
    <source>
        <dbReference type="ARBA" id="ARBA00022679"/>
    </source>
</evidence>
<accession>A0A059ZY45</accession>
<comment type="catalytic activity">
    <reaction evidence="3">
        <text>RX + glutathione = an S-substituted glutathione + a halide anion + H(+)</text>
        <dbReference type="Rhea" id="RHEA:16437"/>
        <dbReference type="ChEBI" id="CHEBI:15378"/>
        <dbReference type="ChEBI" id="CHEBI:16042"/>
        <dbReference type="ChEBI" id="CHEBI:17792"/>
        <dbReference type="ChEBI" id="CHEBI:57925"/>
        <dbReference type="ChEBI" id="CHEBI:90779"/>
        <dbReference type="EC" id="2.5.1.18"/>
    </reaction>
</comment>
<dbReference type="InterPro" id="IPR036282">
    <property type="entry name" value="Glutathione-S-Trfase_C_sf"/>
</dbReference>
<dbReference type="EMBL" id="CP005986">
    <property type="protein sequence ID" value="AIA56368.1"/>
    <property type="molecule type" value="Genomic_DNA"/>
</dbReference>
<dbReference type="SUPFAM" id="SSF47616">
    <property type="entry name" value="GST C-terminal domain-like"/>
    <property type="match status" value="1"/>
</dbReference>
<name>A0A059ZY45_ACICK</name>
<dbReference type="InterPro" id="IPR050983">
    <property type="entry name" value="GST_Omega/HSP26"/>
</dbReference>
<protein>
    <recommendedName>
        <fullName evidence="1">glutathione transferase</fullName>
        <ecNumber evidence="1">2.5.1.18</ecNumber>
    </recommendedName>
</protein>
<dbReference type="Gene3D" id="3.40.30.10">
    <property type="entry name" value="Glutaredoxin"/>
    <property type="match status" value="1"/>
</dbReference>
<organism evidence="6 7">
    <name type="scientific">Acidithiobacillus caldus (strain ATCC 51756 / DSM 8584 / KU)</name>
    <dbReference type="NCBI Taxonomy" id="637389"/>
    <lineage>
        <taxon>Bacteria</taxon>
        <taxon>Pseudomonadati</taxon>
        <taxon>Pseudomonadota</taxon>
        <taxon>Acidithiobacillia</taxon>
        <taxon>Acidithiobacillales</taxon>
        <taxon>Acidithiobacillaceae</taxon>
        <taxon>Acidithiobacillus</taxon>
    </lineage>
</organism>
<reference evidence="6 7" key="1">
    <citation type="journal article" date="2009" name="J. Bacteriol.">
        <title>Draft genome sequence of the extremely acidophilic bacterium Acidithiobacillus caldus ATCC 51756 reveals metabolic versatility in the genus Acidithiobacillus.</title>
        <authorList>
            <person name="Valdes J."/>
            <person name="Quatrini R."/>
            <person name="Hallberg K."/>
            <person name="Dopson M."/>
            <person name="Valenzuela P.D."/>
            <person name="Holmes D.S."/>
        </authorList>
    </citation>
    <scope>NUCLEOTIDE SEQUENCE [LARGE SCALE GENOMIC DNA]</scope>
    <source>
        <strain evidence="7">ATCC 51756 / DSM 8584 / KU</strain>
    </source>
</reference>
<dbReference type="SFLD" id="SFLDS00019">
    <property type="entry name" value="Glutathione_Transferase_(cytos"/>
    <property type="match status" value="1"/>
</dbReference>
<dbReference type="HOGENOM" id="CLU_011226_9_3_6"/>
<dbReference type="PROSITE" id="PS50405">
    <property type="entry name" value="GST_CTER"/>
    <property type="match status" value="1"/>
</dbReference>
<dbReference type="GO" id="GO:0004364">
    <property type="term" value="F:glutathione transferase activity"/>
    <property type="evidence" value="ECO:0007669"/>
    <property type="project" value="UniProtKB-EC"/>
</dbReference>
<evidence type="ECO:0000313" key="7">
    <source>
        <dbReference type="Proteomes" id="UP000005522"/>
    </source>
</evidence>
<dbReference type="PANTHER" id="PTHR43968">
    <property type="match status" value="1"/>
</dbReference>
<dbReference type="SUPFAM" id="SSF52833">
    <property type="entry name" value="Thioredoxin-like"/>
    <property type="match status" value="1"/>
</dbReference>
<dbReference type="PROSITE" id="PS50404">
    <property type="entry name" value="GST_NTER"/>
    <property type="match status" value="1"/>
</dbReference>
<dbReference type="eggNOG" id="COG0625">
    <property type="taxonomic scope" value="Bacteria"/>
</dbReference>
<evidence type="ECO:0000259" key="5">
    <source>
        <dbReference type="PROSITE" id="PS50405"/>
    </source>
</evidence>
<dbReference type="RefSeq" id="WP_004869175.1">
    <property type="nucleotide sequence ID" value="NZ_CP005986.1"/>
</dbReference>
<keyword evidence="2 6" id="KW-0808">Transferase</keyword>
<dbReference type="SFLD" id="SFLDG01152">
    <property type="entry name" value="Main.3:_Omega-_and_Tau-like"/>
    <property type="match status" value="1"/>
</dbReference>
<evidence type="ECO:0000256" key="1">
    <source>
        <dbReference type="ARBA" id="ARBA00012452"/>
    </source>
</evidence>
<proteinExistence type="predicted"/>
<dbReference type="AlphaFoldDB" id="A0A059ZY45"/>
<dbReference type="KEGG" id="acz:Acaty_c2524"/>
<evidence type="ECO:0000259" key="4">
    <source>
        <dbReference type="PROSITE" id="PS50404"/>
    </source>
</evidence>
<dbReference type="PANTHER" id="PTHR43968:SF6">
    <property type="entry name" value="GLUTATHIONE S-TRANSFERASE OMEGA"/>
    <property type="match status" value="1"/>
</dbReference>
<dbReference type="Pfam" id="PF13410">
    <property type="entry name" value="GST_C_2"/>
    <property type="match status" value="1"/>
</dbReference>
<dbReference type="Gene3D" id="1.20.1050.10">
    <property type="match status" value="1"/>
</dbReference>
<feature type="domain" description="GST N-terminal" evidence="4">
    <location>
        <begin position="1"/>
        <end position="80"/>
    </location>
</feature>
<dbReference type="GO" id="GO:0005737">
    <property type="term" value="C:cytoplasm"/>
    <property type="evidence" value="ECO:0007669"/>
    <property type="project" value="TreeGrafter"/>
</dbReference>
<dbReference type="InterPro" id="IPR045073">
    <property type="entry name" value="Omega/Tau-like"/>
</dbReference>
<dbReference type="SFLD" id="SFLDG00358">
    <property type="entry name" value="Main_(cytGST)"/>
    <property type="match status" value="1"/>
</dbReference>
<dbReference type="InterPro" id="IPR010987">
    <property type="entry name" value="Glutathione-S-Trfase_C-like"/>
</dbReference>
<sequence length="218" mass="24816">MTLELISFPLCPYVQRSVITLLHKEVLFTLTHIDLAHKPDWFLQISPMGKVPCLRVDDDVVLFESQVINEYLDETTPPPLHPADPLERARHRSWIAFGGDALADQFQMMVAQGEERFTAAHRQLFEKLERLEAAASDGPFFAGDSFSLVDAAYAPLFMRMEILHNLRPLPRWESLGKLRRWAAHLLELPEVAASVQPGFPEQIRNYLSEKGSLLLRSA</sequence>
<dbReference type="InterPro" id="IPR036249">
    <property type="entry name" value="Thioredoxin-like_sf"/>
</dbReference>
<evidence type="ECO:0000313" key="6">
    <source>
        <dbReference type="EMBL" id="AIA56368.1"/>
    </source>
</evidence>